<evidence type="ECO:0000313" key="1">
    <source>
        <dbReference type="EMBL" id="QDA55602.1"/>
    </source>
</evidence>
<sequence>MTARGIRNNNPGNLRHGEAWLGLAPVQDDQNFCTFTEMHFGVRALLKTLRTYVEKRGCDTVRKIITRWAPENENDTDSYVLHVATACRRDPDEVLNFEADPLLYLDIAKAIARHECGVDAEAITDDAWEVGLKEAGL</sequence>
<dbReference type="RefSeq" id="WP_139689010.1">
    <property type="nucleotide sequence ID" value="NZ_CP040882.1"/>
</dbReference>
<evidence type="ECO:0000313" key="2">
    <source>
        <dbReference type="Proteomes" id="UP000308889"/>
    </source>
</evidence>
<name>A0ABX5VI19_9BURK</name>
<protein>
    <submittedName>
        <fullName evidence="1">Structural protein</fullName>
    </submittedName>
</protein>
<organism evidence="1 2">
    <name type="scientific">Sutterella faecalis</name>
    <dbReference type="NCBI Taxonomy" id="2584944"/>
    <lineage>
        <taxon>Bacteria</taxon>
        <taxon>Pseudomonadati</taxon>
        <taxon>Pseudomonadota</taxon>
        <taxon>Betaproteobacteria</taxon>
        <taxon>Burkholderiales</taxon>
        <taxon>Sutterellaceae</taxon>
        <taxon>Sutterella</taxon>
    </lineage>
</organism>
<keyword evidence="2" id="KW-1185">Reference proteome</keyword>
<proteinExistence type="predicted"/>
<reference evidence="2" key="1">
    <citation type="submission" date="2019-06" db="EMBL/GenBank/DDBJ databases">
        <authorList>
            <person name="Oh B.S."/>
        </authorList>
    </citation>
    <scope>NUCLEOTIDE SEQUENCE [LARGE SCALE GENOMIC DNA]</scope>
    <source>
        <strain evidence="2">KGMB03119</strain>
    </source>
</reference>
<dbReference type="Proteomes" id="UP000308889">
    <property type="component" value="Chromosome"/>
</dbReference>
<gene>
    <name evidence="1" type="ORF">FG381_12030</name>
</gene>
<dbReference type="EMBL" id="CP040882">
    <property type="protein sequence ID" value="QDA55602.1"/>
    <property type="molecule type" value="Genomic_DNA"/>
</dbReference>
<accession>A0ABX5VI19</accession>